<organism evidence="2 3">
    <name type="scientific">Halohasta litchfieldiae</name>
    <dbReference type="NCBI Taxonomy" id="1073996"/>
    <lineage>
        <taxon>Archaea</taxon>
        <taxon>Methanobacteriati</taxon>
        <taxon>Methanobacteriota</taxon>
        <taxon>Stenosarchaea group</taxon>
        <taxon>Halobacteria</taxon>
        <taxon>Halobacteriales</taxon>
        <taxon>Haloferacaceae</taxon>
        <taxon>Halohasta</taxon>
    </lineage>
</organism>
<dbReference type="KEGG" id="hae:halTADL_3315"/>
<accession>A0A2H4Q6R0</accession>
<evidence type="ECO:0000259" key="1">
    <source>
        <dbReference type="Pfam" id="PF26420"/>
    </source>
</evidence>
<dbReference type="GeneID" id="35004082"/>
<feature type="domain" description="Profilin fold" evidence="1">
    <location>
        <begin position="16"/>
        <end position="109"/>
    </location>
</feature>
<dbReference type="Proteomes" id="UP000198888">
    <property type="component" value="Unassembled WGS sequence"/>
</dbReference>
<evidence type="ECO:0000313" key="2">
    <source>
        <dbReference type="EMBL" id="SEJ14115.1"/>
    </source>
</evidence>
<sequence>MVDGLNTETATTEELREQRAEILDAVTAHAGEIARELALLEGGDYGRRTFRTDRGEWTIKYEAGRLEFLLFESKSGAETYVVSTKQPPEPKALLDAMKSYDAFVEAYNEFVDSREGILDAVDTGFPEVTSTATIVDERDQIVAAIREVATDIAQQCYRYEGTDYGMFATTVDGTRWELKWEEGQVSYLRVGGEGGVYLLSQYSPPSAPDVRALAGDVGRFVAAFNDSVDELEVDLQEVSFSPDS</sequence>
<dbReference type="OrthoDB" id="200571at2157"/>
<feature type="domain" description="Profilin fold" evidence="1">
    <location>
        <begin position="134"/>
        <end position="226"/>
    </location>
</feature>
<proteinExistence type="predicted"/>
<keyword evidence="3" id="KW-1185">Reference proteome</keyword>
<dbReference type="RefSeq" id="WP_089673294.1">
    <property type="nucleotide sequence ID" value="NZ_CP024845.1"/>
</dbReference>
<dbReference type="AlphaFoldDB" id="A0A1H6WP18"/>
<dbReference type="EMBL" id="FNYR01000024">
    <property type="protein sequence ID" value="SEJ14115.1"/>
    <property type="molecule type" value="Genomic_DNA"/>
</dbReference>
<dbReference type="InterPro" id="IPR058872">
    <property type="entry name" value="Halo_prof"/>
</dbReference>
<reference evidence="2 3" key="1">
    <citation type="submission" date="2016-10" db="EMBL/GenBank/DDBJ databases">
        <authorList>
            <person name="de Groot N.N."/>
        </authorList>
    </citation>
    <scope>NUCLEOTIDE SEQUENCE [LARGE SCALE GENOMIC DNA]</scope>
    <source>
        <strain evidence="2 3">DSM 22187</strain>
    </source>
</reference>
<gene>
    <name evidence="2" type="ORF">SAMN05444271_12429</name>
</gene>
<accession>A0A1H6WP18</accession>
<protein>
    <recommendedName>
        <fullName evidence="1">Profilin fold domain-containing protein</fullName>
    </recommendedName>
</protein>
<name>A0A1H6WP18_9EURY</name>
<evidence type="ECO:0000313" key="3">
    <source>
        <dbReference type="Proteomes" id="UP000198888"/>
    </source>
</evidence>
<dbReference type="Pfam" id="PF26420">
    <property type="entry name" value="Halo_prof"/>
    <property type="match status" value="2"/>
</dbReference>